<dbReference type="EMBL" id="LAZR01000082">
    <property type="protein sequence ID" value="KKN93947.1"/>
    <property type="molecule type" value="Genomic_DNA"/>
</dbReference>
<keyword evidence="2" id="KW-0472">Membrane</keyword>
<evidence type="ECO:0000313" key="4">
    <source>
        <dbReference type="EMBL" id="KKN93947.1"/>
    </source>
</evidence>
<evidence type="ECO:0000259" key="3">
    <source>
        <dbReference type="Pfam" id="PF05170"/>
    </source>
</evidence>
<accession>A0A0F9V2N0</accession>
<organism evidence="4">
    <name type="scientific">marine sediment metagenome</name>
    <dbReference type="NCBI Taxonomy" id="412755"/>
    <lineage>
        <taxon>unclassified sequences</taxon>
        <taxon>metagenomes</taxon>
        <taxon>ecological metagenomes</taxon>
    </lineage>
</organism>
<dbReference type="GO" id="GO:0090313">
    <property type="term" value="P:regulation of protein targeting to membrane"/>
    <property type="evidence" value="ECO:0007669"/>
    <property type="project" value="TreeGrafter"/>
</dbReference>
<name>A0A0F9V2N0_9ZZZZ</name>
<reference evidence="4" key="1">
    <citation type="journal article" date="2015" name="Nature">
        <title>Complex archaea that bridge the gap between prokaryotes and eukaryotes.</title>
        <authorList>
            <person name="Spang A."/>
            <person name="Saw J.H."/>
            <person name="Jorgensen S.L."/>
            <person name="Zaremba-Niedzwiedzka K."/>
            <person name="Martijn J."/>
            <person name="Lind A.E."/>
            <person name="van Eijk R."/>
            <person name="Schleper C."/>
            <person name="Guy L."/>
            <person name="Ettema T.J."/>
        </authorList>
    </citation>
    <scope>NUCLEOTIDE SEQUENCE</scope>
</reference>
<dbReference type="InterPro" id="IPR052894">
    <property type="entry name" value="AsmA-related"/>
</dbReference>
<evidence type="ECO:0000256" key="1">
    <source>
        <dbReference type="SAM" id="MobiDB-lite"/>
    </source>
</evidence>
<sequence>MKAFAKVAGLVLFGLVILGIGVLFFLTRLFDPNDYKEQIQQLARDKANVELTLGGDIGWSLFPWLGIELQEVTVAPLNQPDQAIAEVGSMGLGVEVLPLLRRQLRMSDVILDSVTLNLLRDADGTGNWETIGATDETPLAEDGSEPAAEQPQESTAGDLDVAIESVRITNASINYTDQQAGQALVMEDVNLTTGALIEGEPFDIDLLGLLIVEDPAVRVRIDLKTVAQFDLDLQRYEFDAINLKVDASGTPFSGRAVNLELQGDGVLDQTAQIAELNQMRLTLADMRATGQVKASQLDGDMQIEGNLDVAEFDGRALIASLGQELPGTTEPRALEKVALSARLDGSATSMMLQDMTLVIDGTTFEGSAGIADFARQAVRFDLSGGSLNVDNYLPAVDEEQQAAAAEPSVKLPSGGSASDIAPLEWSEDPVLPLETLATLDVDGTLSLEELIVSGIAIQPFTFSGLGKDGLVQLRQLEGGVFGGQFSTSGRVDTRATPVELSVKQQLTEIDSLAAQEAFDTPPQIRGLLNVDVELNARGNSMNRWVNTLDGTANFVVNDGALIGVNLEQQLCQGIALANRKTLSEPRGSEDTPFQRLAGSFNITDGTISGSDLVVAVPGIAVKGQGEVDLPDQRIDYRLGLLLQGDKSAMPDPACQINERYEGIEWPVRCQGFLHNAAKSCGVDTEGVARIAGRLLGNEAQRKVEQKLEEKLGDQAPAVRDAIKGLFNR</sequence>
<feature type="transmembrane region" description="Helical" evidence="2">
    <location>
        <begin position="7"/>
        <end position="30"/>
    </location>
</feature>
<keyword evidence="2" id="KW-0812">Transmembrane</keyword>
<dbReference type="GO" id="GO:0005886">
    <property type="term" value="C:plasma membrane"/>
    <property type="evidence" value="ECO:0007669"/>
    <property type="project" value="TreeGrafter"/>
</dbReference>
<dbReference type="PANTHER" id="PTHR30441">
    <property type="entry name" value="DUF748 DOMAIN-CONTAINING PROTEIN"/>
    <property type="match status" value="1"/>
</dbReference>
<protein>
    <recommendedName>
        <fullName evidence="3">AsmA domain-containing protein</fullName>
    </recommendedName>
</protein>
<comment type="caution">
    <text evidence="4">The sequence shown here is derived from an EMBL/GenBank/DDBJ whole genome shotgun (WGS) entry which is preliminary data.</text>
</comment>
<dbReference type="Pfam" id="PF05170">
    <property type="entry name" value="AsmA"/>
    <property type="match status" value="1"/>
</dbReference>
<dbReference type="PANTHER" id="PTHR30441:SF4">
    <property type="entry name" value="PROTEIN ASMA"/>
    <property type="match status" value="1"/>
</dbReference>
<evidence type="ECO:0000256" key="2">
    <source>
        <dbReference type="SAM" id="Phobius"/>
    </source>
</evidence>
<feature type="domain" description="AsmA" evidence="3">
    <location>
        <begin position="1"/>
        <end position="610"/>
    </location>
</feature>
<keyword evidence="2" id="KW-1133">Transmembrane helix</keyword>
<proteinExistence type="predicted"/>
<dbReference type="InterPro" id="IPR007844">
    <property type="entry name" value="AsmA"/>
</dbReference>
<gene>
    <name evidence="4" type="ORF">LCGC14_0192110</name>
</gene>
<dbReference type="AlphaFoldDB" id="A0A0F9V2N0"/>
<feature type="region of interest" description="Disordered" evidence="1">
    <location>
        <begin position="129"/>
        <end position="156"/>
    </location>
</feature>